<name>A0A0C2JIE9_THEKT</name>
<dbReference type="GO" id="GO:0003977">
    <property type="term" value="F:UDP-N-acetylglucosamine diphosphorylase activity"/>
    <property type="evidence" value="ECO:0007669"/>
    <property type="project" value="UniProtKB-EC"/>
</dbReference>
<organism evidence="7 8">
    <name type="scientific">Thelohanellus kitauei</name>
    <name type="common">Myxosporean</name>
    <dbReference type="NCBI Taxonomy" id="669202"/>
    <lineage>
        <taxon>Eukaryota</taxon>
        <taxon>Metazoa</taxon>
        <taxon>Cnidaria</taxon>
        <taxon>Myxozoa</taxon>
        <taxon>Myxosporea</taxon>
        <taxon>Bivalvulida</taxon>
        <taxon>Platysporina</taxon>
        <taxon>Myxobolidae</taxon>
        <taxon>Thelohanellus</taxon>
    </lineage>
</organism>
<dbReference type="PANTHER" id="PTHR11952:SF2">
    <property type="entry name" value="LD24639P"/>
    <property type="match status" value="1"/>
</dbReference>
<dbReference type="OrthoDB" id="532420at2759"/>
<sequence length="245" mass="26425">MKNVRAADLELVSKLYQSCEPQLSERELKSIQPYPDSLIDSSSSPKSSSWFEKGLSAISLGKVCVVLLSGGQGTRLGSSLPKGMLDIGLPSHKSIFQRFAEYILKLELLAADRCGHTGSIPLYILTSISTTQEVNKFFKDNNNFGLLSNNVIIIEQPSLPCVSLDTGEVLMVSAKDAATSPNGNGGLIDALRENNTLSNMDERGIRYIHVVGVDNVLTRVADPSFIGYVISMNAPCGSESIGLTR</sequence>
<gene>
    <name evidence="7" type="ORF">RF11_04208</name>
</gene>
<dbReference type="GO" id="GO:0006048">
    <property type="term" value="P:UDP-N-acetylglucosamine biosynthetic process"/>
    <property type="evidence" value="ECO:0007669"/>
    <property type="project" value="TreeGrafter"/>
</dbReference>
<keyword evidence="8" id="KW-1185">Reference proteome</keyword>
<protein>
    <recommendedName>
        <fullName evidence="3">UDP-N-acetylglucosamine diphosphorylase</fullName>
        <ecNumber evidence="3">2.7.7.23</ecNumber>
    </recommendedName>
</protein>
<evidence type="ECO:0000256" key="4">
    <source>
        <dbReference type="ARBA" id="ARBA00022679"/>
    </source>
</evidence>
<dbReference type="PANTHER" id="PTHR11952">
    <property type="entry name" value="UDP- GLUCOSE PYROPHOSPHORYLASE"/>
    <property type="match status" value="1"/>
</dbReference>
<dbReference type="SUPFAM" id="SSF53448">
    <property type="entry name" value="Nucleotide-diphospho-sugar transferases"/>
    <property type="match status" value="1"/>
</dbReference>
<comment type="pathway">
    <text evidence="1">Nucleotide-sugar biosynthesis; UDP-N-acetyl-alpha-D-glucosamine biosynthesis; UDP-N-acetyl-alpha-D-glucosamine from N-acetyl-alpha-D-glucosamine 1-phosphate: step 1/1.</text>
</comment>
<dbReference type="OMA" id="WNIRVYC"/>
<dbReference type="InterPro" id="IPR002618">
    <property type="entry name" value="UDPGP_fam"/>
</dbReference>
<evidence type="ECO:0000313" key="8">
    <source>
        <dbReference type="Proteomes" id="UP000031668"/>
    </source>
</evidence>
<evidence type="ECO:0000256" key="5">
    <source>
        <dbReference type="ARBA" id="ARBA00022695"/>
    </source>
</evidence>
<evidence type="ECO:0000313" key="7">
    <source>
        <dbReference type="EMBL" id="KII69093.1"/>
    </source>
</evidence>
<comment type="caution">
    <text evidence="7">The sequence shown here is derived from an EMBL/GenBank/DDBJ whole genome shotgun (WGS) entry which is preliminary data.</text>
</comment>
<dbReference type="AlphaFoldDB" id="A0A0C2JIE9"/>
<dbReference type="EMBL" id="JWZT01002592">
    <property type="protein sequence ID" value="KII69093.1"/>
    <property type="molecule type" value="Genomic_DNA"/>
</dbReference>
<comment type="similarity">
    <text evidence="2">Belongs to the UDPGP type 1 family.</text>
</comment>
<dbReference type="Pfam" id="PF01704">
    <property type="entry name" value="UDPGP"/>
    <property type="match status" value="1"/>
</dbReference>
<dbReference type="Gene3D" id="3.90.550.10">
    <property type="entry name" value="Spore Coat Polysaccharide Biosynthesis Protein SpsA, Chain A"/>
    <property type="match status" value="1"/>
</dbReference>
<reference evidence="7 8" key="1">
    <citation type="journal article" date="2014" name="Genome Biol. Evol.">
        <title>The genome of the myxosporean Thelohanellus kitauei shows adaptations to nutrient acquisition within its fish host.</title>
        <authorList>
            <person name="Yang Y."/>
            <person name="Xiong J."/>
            <person name="Zhou Z."/>
            <person name="Huo F."/>
            <person name="Miao W."/>
            <person name="Ran C."/>
            <person name="Liu Y."/>
            <person name="Zhang J."/>
            <person name="Feng J."/>
            <person name="Wang M."/>
            <person name="Wang M."/>
            <person name="Wang L."/>
            <person name="Yao B."/>
        </authorList>
    </citation>
    <scope>NUCLEOTIDE SEQUENCE [LARGE SCALE GENOMIC DNA]</scope>
    <source>
        <strain evidence="7">Wuqing</strain>
    </source>
</reference>
<dbReference type="InterPro" id="IPR029044">
    <property type="entry name" value="Nucleotide-diphossugar_trans"/>
</dbReference>
<dbReference type="Proteomes" id="UP000031668">
    <property type="component" value="Unassembled WGS sequence"/>
</dbReference>
<keyword evidence="4" id="KW-0808">Transferase</keyword>
<proteinExistence type="inferred from homology"/>
<evidence type="ECO:0000256" key="6">
    <source>
        <dbReference type="ARBA" id="ARBA00048493"/>
    </source>
</evidence>
<evidence type="ECO:0000256" key="1">
    <source>
        <dbReference type="ARBA" id="ARBA00005208"/>
    </source>
</evidence>
<comment type="catalytic activity">
    <reaction evidence="6">
        <text>N-acetyl-alpha-D-glucosamine 1-phosphate + UTP + H(+) = UDP-N-acetyl-alpha-D-glucosamine + diphosphate</text>
        <dbReference type="Rhea" id="RHEA:13509"/>
        <dbReference type="ChEBI" id="CHEBI:15378"/>
        <dbReference type="ChEBI" id="CHEBI:33019"/>
        <dbReference type="ChEBI" id="CHEBI:46398"/>
        <dbReference type="ChEBI" id="CHEBI:57705"/>
        <dbReference type="ChEBI" id="CHEBI:57776"/>
        <dbReference type="EC" id="2.7.7.23"/>
    </reaction>
</comment>
<evidence type="ECO:0000256" key="2">
    <source>
        <dbReference type="ARBA" id="ARBA00010401"/>
    </source>
</evidence>
<evidence type="ECO:0000256" key="3">
    <source>
        <dbReference type="ARBA" id="ARBA00012457"/>
    </source>
</evidence>
<keyword evidence="5" id="KW-0548">Nucleotidyltransferase</keyword>
<dbReference type="InterPro" id="IPR039741">
    <property type="entry name" value="UDP-sugar_pyrophosphorylase"/>
</dbReference>
<accession>A0A0C2JIE9</accession>
<dbReference type="EC" id="2.7.7.23" evidence="3"/>